<accession>A0A6A5GNZ8</accession>
<evidence type="ECO:0000256" key="1">
    <source>
        <dbReference type="SAM" id="MobiDB-lite"/>
    </source>
</evidence>
<protein>
    <submittedName>
        <fullName evidence="2">Uncharacterized protein</fullName>
    </submittedName>
</protein>
<dbReference type="AlphaFoldDB" id="A0A6A5GNZ8"/>
<gene>
    <name evidence="2" type="ORF">GCK72_012746</name>
</gene>
<comment type="caution">
    <text evidence="2">The sequence shown here is derived from an EMBL/GenBank/DDBJ whole genome shotgun (WGS) entry which is preliminary data.</text>
</comment>
<dbReference type="Proteomes" id="UP000483820">
    <property type="component" value="Chromosome IV"/>
</dbReference>
<evidence type="ECO:0000313" key="2">
    <source>
        <dbReference type="EMBL" id="KAF1756293.1"/>
    </source>
</evidence>
<dbReference type="EMBL" id="WUAV01000004">
    <property type="protein sequence ID" value="KAF1756293.1"/>
    <property type="molecule type" value="Genomic_DNA"/>
</dbReference>
<evidence type="ECO:0000313" key="3">
    <source>
        <dbReference type="Proteomes" id="UP000483820"/>
    </source>
</evidence>
<sequence length="93" mass="10444">MDKSVTQGLGQRTLEVPAQGGGKRTLQVTHHTTLMEMGPVRCRIIVATYFLQVHGIWVLHPEDRMVFLVENPGSMYPVECVSVFPWTTNQPPP</sequence>
<dbReference type="GeneID" id="9827885"/>
<feature type="compositionally biased region" description="Polar residues" evidence="1">
    <location>
        <begin position="1"/>
        <end position="10"/>
    </location>
</feature>
<proteinExistence type="predicted"/>
<dbReference type="RefSeq" id="XP_053584139.1">
    <property type="nucleotide sequence ID" value="XM_053729367.1"/>
</dbReference>
<dbReference type="CTD" id="9827885"/>
<reference evidence="2 3" key="1">
    <citation type="submission" date="2019-12" db="EMBL/GenBank/DDBJ databases">
        <title>Chromosome-level assembly of the Caenorhabditis remanei genome.</title>
        <authorList>
            <person name="Teterina A.A."/>
            <person name="Willis J.H."/>
            <person name="Phillips P.C."/>
        </authorList>
    </citation>
    <scope>NUCLEOTIDE SEQUENCE [LARGE SCALE GENOMIC DNA]</scope>
    <source>
        <strain evidence="2 3">PX506</strain>
        <tissue evidence="2">Whole organism</tissue>
    </source>
</reference>
<dbReference type="KEGG" id="crq:GCK72_012746"/>
<feature type="region of interest" description="Disordered" evidence="1">
    <location>
        <begin position="1"/>
        <end position="23"/>
    </location>
</feature>
<name>A0A6A5GNZ8_CAERE</name>
<organism evidence="2 3">
    <name type="scientific">Caenorhabditis remanei</name>
    <name type="common">Caenorhabditis vulgaris</name>
    <dbReference type="NCBI Taxonomy" id="31234"/>
    <lineage>
        <taxon>Eukaryota</taxon>
        <taxon>Metazoa</taxon>
        <taxon>Ecdysozoa</taxon>
        <taxon>Nematoda</taxon>
        <taxon>Chromadorea</taxon>
        <taxon>Rhabditida</taxon>
        <taxon>Rhabditina</taxon>
        <taxon>Rhabditomorpha</taxon>
        <taxon>Rhabditoidea</taxon>
        <taxon>Rhabditidae</taxon>
        <taxon>Peloderinae</taxon>
        <taxon>Caenorhabditis</taxon>
    </lineage>
</organism>